<evidence type="ECO:0000313" key="1">
    <source>
        <dbReference type="EMBL" id="KAJ0038441.1"/>
    </source>
</evidence>
<name>A0ACC0YN45_9ROSI</name>
<sequence length="250" mass="29215">MREESLSFLSFLMSLLMFLFISEIQARKLQQCSSSCGEINIEYPFRLEGDPANCGNSDFELSCESNKTILEFDSEKYYLKEFFHRENKTNVVNINLANGSCSLPYKSPVPEDNAPQFNYWIPDRNNEIPSYETFREILQMGYNLTWSVECRDCVKDSGECELNLISRLPRTFICINKNEGFVKYILPLWEHISLALRPFHPDSFSEYLDYSLSSTSQTIFLFLCFVALFSRFILAPTVLLLYILDKYRKK</sequence>
<dbReference type="Proteomes" id="UP001163603">
    <property type="component" value="Chromosome 6"/>
</dbReference>
<proteinExistence type="predicted"/>
<evidence type="ECO:0000313" key="2">
    <source>
        <dbReference type="Proteomes" id="UP001163603"/>
    </source>
</evidence>
<dbReference type="EMBL" id="CM047741">
    <property type="protein sequence ID" value="KAJ0038441.1"/>
    <property type="molecule type" value="Genomic_DNA"/>
</dbReference>
<accession>A0ACC0YN45</accession>
<gene>
    <name evidence="1" type="ORF">Pint_22134</name>
</gene>
<comment type="caution">
    <text evidence="1">The sequence shown here is derived from an EMBL/GenBank/DDBJ whole genome shotgun (WGS) entry which is preliminary data.</text>
</comment>
<reference evidence="2" key="1">
    <citation type="journal article" date="2023" name="G3 (Bethesda)">
        <title>Genome assembly and association tests identify interacting loci associated with vigor, precocity, and sex in interspecific pistachio rootstocks.</title>
        <authorList>
            <person name="Palmer W."/>
            <person name="Jacygrad E."/>
            <person name="Sagayaradj S."/>
            <person name="Cavanaugh K."/>
            <person name="Han R."/>
            <person name="Bertier L."/>
            <person name="Beede B."/>
            <person name="Kafkas S."/>
            <person name="Golino D."/>
            <person name="Preece J."/>
            <person name="Michelmore R."/>
        </authorList>
    </citation>
    <scope>NUCLEOTIDE SEQUENCE [LARGE SCALE GENOMIC DNA]</scope>
</reference>
<protein>
    <submittedName>
        <fullName evidence="1">Uncharacterized protein</fullName>
    </submittedName>
</protein>
<organism evidence="1 2">
    <name type="scientific">Pistacia integerrima</name>
    <dbReference type="NCBI Taxonomy" id="434235"/>
    <lineage>
        <taxon>Eukaryota</taxon>
        <taxon>Viridiplantae</taxon>
        <taxon>Streptophyta</taxon>
        <taxon>Embryophyta</taxon>
        <taxon>Tracheophyta</taxon>
        <taxon>Spermatophyta</taxon>
        <taxon>Magnoliopsida</taxon>
        <taxon>eudicotyledons</taxon>
        <taxon>Gunneridae</taxon>
        <taxon>Pentapetalae</taxon>
        <taxon>rosids</taxon>
        <taxon>malvids</taxon>
        <taxon>Sapindales</taxon>
        <taxon>Anacardiaceae</taxon>
        <taxon>Pistacia</taxon>
    </lineage>
</organism>
<keyword evidence="2" id="KW-1185">Reference proteome</keyword>